<dbReference type="InterPro" id="IPR003660">
    <property type="entry name" value="HAMP_dom"/>
</dbReference>
<evidence type="ECO:0000313" key="11">
    <source>
        <dbReference type="EMBL" id="TGE35731.1"/>
    </source>
</evidence>
<dbReference type="CDD" id="cd18773">
    <property type="entry name" value="PDC1_HK_sensor"/>
    <property type="match status" value="1"/>
</dbReference>
<dbReference type="SUPFAM" id="SSF81606">
    <property type="entry name" value="PP2C-like"/>
    <property type="match status" value="1"/>
</dbReference>
<dbReference type="Pfam" id="PF00672">
    <property type="entry name" value="HAMP"/>
    <property type="match status" value="1"/>
</dbReference>
<dbReference type="Gene3D" id="3.30.450.20">
    <property type="entry name" value="PAS domain"/>
    <property type="match status" value="2"/>
</dbReference>
<dbReference type="InterPro" id="IPR033479">
    <property type="entry name" value="dCache_1"/>
</dbReference>
<protein>
    <submittedName>
        <fullName evidence="11">HAMP domain-containing protein</fullName>
    </submittedName>
</protein>
<dbReference type="PANTHER" id="PTHR43156:SF2">
    <property type="entry name" value="STAGE II SPORULATION PROTEIN E"/>
    <property type="match status" value="1"/>
</dbReference>
<dbReference type="SMART" id="SM00331">
    <property type="entry name" value="PP2C_SIG"/>
    <property type="match status" value="1"/>
</dbReference>
<sequence>MKDDEWRRYIMSIGKKILLSLLGLSLLVTLLLCAVSIYGFYDIKATFQEENKVAIDELYEKNVTEITKSSSKLAVSLADYYAQTININFERIMGELNTLKGDIETLYNNGGTNSPIALRRHQEYIISQAANINAEEVRQTLKVLSATTPMFDNILSIEPNISLAYLVLENGMAISSTNIFYESVEKSDMRTRSWYKDAVAAGTSRWSDLYIGTDSRNYITCATPIYDKQGTLLGVLAFDLRVSEISEKTLNVKNSSFISAFIMSRQGTVLLSSQGIKETENESFFKKFISSIDLKTAMSAYYSDDRSIIGYAQIKSTDWLMVTVLDYDVMMAPVQSVADSVSNTGAKMEQVIIDETQKVFIIFLIIILLLLILVFMTSTRLSKSITKPVGILADGAKIIGDGNLDYEFADLGTDEMGMLAATFNGMTLRLKEYMGQVAKSAAEKQRLESELDVARNIQLGMLPKMIDCPGYDVTGMMLPAKEVGGDFYDFFMVGEDKLCFVVADVSGKGVGAALFMTVAKMVIKTAAQANTGTVDELLCMANNLLCEENPAQLFVTAYVGIMDLETGEVSYACAGHNPPVIMHRDGTVEFIPIKHKLPLAAMEGINYPIMHMQLLEGETFVLYTDGVTEATNKDNELYGDARLLEIVKAVRVSSIHEVVKGIKADVDIFVGEAPQFDDITIMAIRKISREKREPQDEK</sequence>
<dbReference type="AlphaFoldDB" id="A0A4Z0QY46"/>
<gene>
    <name evidence="11" type="ORF">E4K67_23480</name>
</gene>
<evidence type="ECO:0000256" key="8">
    <source>
        <dbReference type="SAM" id="Phobius"/>
    </source>
</evidence>
<dbReference type="InterPro" id="IPR052016">
    <property type="entry name" value="Bact_Sigma-Reg"/>
</dbReference>
<evidence type="ECO:0000259" key="10">
    <source>
        <dbReference type="PROSITE" id="PS51746"/>
    </source>
</evidence>
<dbReference type="InterPro" id="IPR001932">
    <property type="entry name" value="PPM-type_phosphatase-like_dom"/>
</dbReference>
<dbReference type="SUPFAM" id="SSF103190">
    <property type="entry name" value="Sensory domain-like"/>
    <property type="match status" value="1"/>
</dbReference>
<comment type="caution">
    <text evidence="11">The sequence shown here is derived from an EMBL/GenBank/DDBJ whole genome shotgun (WGS) entry which is preliminary data.</text>
</comment>
<dbReference type="OrthoDB" id="9763484at2"/>
<keyword evidence="3 8" id="KW-0812">Transmembrane</keyword>
<dbReference type="Proteomes" id="UP000298460">
    <property type="component" value="Unassembled WGS sequence"/>
</dbReference>
<dbReference type="PANTHER" id="PTHR43156">
    <property type="entry name" value="STAGE II SPORULATION PROTEIN E-RELATED"/>
    <property type="match status" value="1"/>
</dbReference>
<dbReference type="InterPro" id="IPR036457">
    <property type="entry name" value="PPM-type-like_dom_sf"/>
</dbReference>
<name>A0A4Z0QY46_9FIRM</name>
<feature type="domain" description="HAMP" evidence="9">
    <location>
        <begin position="383"/>
        <end position="435"/>
    </location>
</feature>
<dbReference type="SUPFAM" id="SSF158472">
    <property type="entry name" value="HAMP domain-like"/>
    <property type="match status" value="1"/>
</dbReference>
<dbReference type="SMART" id="SM00304">
    <property type="entry name" value="HAMP"/>
    <property type="match status" value="1"/>
</dbReference>
<keyword evidence="4" id="KW-0378">Hydrolase</keyword>
<dbReference type="EMBL" id="SPQQ01000011">
    <property type="protein sequence ID" value="TGE35731.1"/>
    <property type="molecule type" value="Genomic_DNA"/>
</dbReference>
<keyword evidence="12" id="KW-1185">Reference proteome</keyword>
<feature type="transmembrane region" description="Helical" evidence="8">
    <location>
        <begin position="359"/>
        <end position="377"/>
    </location>
</feature>
<evidence type="ECO:0000256" key="5">
    <source>
        <dbReference type="ARBA" id="ARBA00022989"/>
    </source>
</evidence>
<comment type="subcellular location">
    <subcellularLocation>
        <location evidence="1">Cell membrane</location>
        <topology evidence="1">Multi-pass membrane protein</topology>
    </subcellularLocation>
</comment>
<proteinExistence type="predicted"/>
<evidence type="ECO:0000313" key="12">
    <source>
        <dbReference type="Proteomes" id="UP000298460"/>
    </source>
</evidence>
<dbReference type="GO" id="GO:0005886">
    <property type="term" value="C:plasma membrane"/>
    <property type="evidence" value="ECO:0007669"/>
    <property type="project" value="UniProtKB-SubCell"/>
</dbReference>
<accession>A0A4Z0QY46</accession>
<feature type="coiled-coil region" evidence="7">
    <location>
        <begin position="430"/>
        <end position="457"/>
    </location>
</feature>
<reference evidence="11 12" key="1">
    <citation type="submission" date="2019-03" db="EMBL/GenBank/DDBJ databases">
        <title>Draft Genome Sequence of Desulfosporosinus fructosivorans Strain 63.6F, Isolated from Marine Sediment in the Baltic Sea.</title>
        <authorList>
            <person name="Hausmann B."/>
            <person name="Vandieken V."/>
            <person name="Pjevac P."/>
            <person name="Schreck K."/>
            <person name="Herbold C.W."/>
            <person name="Loy A."/>
        </authorList>
    </citation>
    <scope>NUCLEOTIDE SEQUENCE [LARGE SCALE GENOMIC DNA]</scope>
    <source>
        <strain evidence="11 12">63.6F</strain>
    </source>
</reference>
<keyword evidence="6 8" id="KW-0472">Membrane</keyword>
<keyword evidence="7" id="KW-0175">Coiled coil</keyword>
<dbReference type="Gene3D" id="3.60.40.10">
    <property type="entry name" value="PPM-type phosphatase domain"/>
    <property type="match status" value="1"/>
</dbReference>
<dbReference type="Pfam" id="PF07228">
    <property type="entry name" value="SpoIIE"/>
    <property type="match status" value="1"/>
</dbReference>
<keyword evidence="5 8" id="KW-1133">Transmembrane helix</keyword>
<dbReference type="CDD" id="cd06225">
    <property type="entry name" value="HAMP"/>
    <property type="match status" value="1"/>
</dbReference>
<dbReference type="PROSITE" id="PS51746">
    <property type="entry name" value="PPM_2"/>
    <property type="match status" value="1"/>
</dbReference>
<feature type="domain" description="PPM-type phosphatase" evidence="10">
    <location>
        <begin position="470"/>
        <end position="686"/>
    </location>
</feature>
<dbReference type="GO" id="GO:0016791">
    <property type="term" value="F:phosphatase activity"/>
    <property type="evidence" value="ECO:0007669"/>
    <property type="project" value="TreeGrafter"/>
</dbReference>
<evidence type="ECO:0000256" key="6">
    <source>
        <dbReference type="ARBA" id="ARBA00023136"/>
    </source>
</evidence>
<evidence type="ECO:0000256" key="4">
    <source>
        <dbReference type="ARBA" id="ARBA00022801"/>
    </source>
</evidence>
<dbReference type="InterPro" id="IPR029151">
    <property type="entry name" value="Sensor-like_sf"/>
</dbReference>
<dbReference type="Pfam" id="PF02743">
    <property type="entry name" value="dCache_1"/>
    <property type="match status" value="1"/>
</dbReference>
<keyword evidence="2" id="KW-1003">Cell membrane</keyword>
<dbReference type="GO" id="GO:0007165">
    <property type="term" value="P:signal transduction"/>
    <property type="evidence" value="ECO:0007669"/>
    <property type="project" value="InterPro"/>
</dbReference>
<evidence type="ECO:0000256" key="2">
    <source>
        <dbReference type="ARBA" id="ARBA00022475"/>
    </source>
</evidence>
<organism evidence="11 12">
    <name type="scientific">Desulfosporosinus fructosivorans</name>
    <dbReference type="NCBI Taxonomy" id="2018669"/>
    <lineage>
        <taxon>Bacteria</taxon>
        <taxon>Bacillati</taxon>
        <taxon>Bacillota</taxon>
        <taxon>Clostridia</taxon>
        <taxon>Eubacteriales</taxon>
        <taxon>Desulfitobacteriaceae</taxon>
        <taxon>Desulfosporosinus</taxon>
    </lineage>
</organism>
<dbReference type="PROSITE" id="PS50885">
    <property type="entry name" value="HAMP"/>
    <property type="match status" value="1"/>
</dbReference>
<feature type="transmembrane region" description="Helical" evidence="8">
    <location>
        <begin position="21"/>
        <end position="41"/>
    </location>
</feature>
<dbReference type="Gene3D" id="6.10.340.10">
    <property type="match status" value="1"/>
</dbReference>
<evidence type="ECO:0000256" key="1">
    <source>
        <dbReference type="ARBA" id="ARBA00004651"/>
    </source>
</evidence>
<evidence type="ECO:0000259" key="9">
    <source>
        <dbReference type="PROSITE" id="PS50885"/>
    </source>
</evidence>
<evidence type="ECO:0000256" key="7">
    <source>
        <dbReference type="SAM" id="Coils"/>
    </source>
</evidence>
<evidence type="ECO:0000256" key="3">
    <source>
        <dbReference type="ARBA" id="ARBA00022692"/>
    </source>
</evidence>